<name>A0A0F8YJW2_9ZZZZ</name>
<dbReference type="EMBL" id="LAZR01069102">
    <property type="protein sequence ID" value="KKK48361.1"/>
    <property type="molecule type" value="Genomic_DNA"/>
</dbReference>
<reference evidence="1" key="1">
    <citation type="journal article" date="2015" name="Nature">
        <title>Complex archaea that bridge the gap between prokaryotes and eukaryotes.</title>
        <authorList>
            <person name="Spang A."/>
            <person name="Saw J.H."/>
            <person name="Jorgensen S.L."/>
            <person name="Zaremba-Niedzwiedzka K."/>
            <person name="Martijn J."/>
            <person name="Lind A.E."/>
            <person name="van Eijk R."/>
            <person name="Schleper C."/>
            <person name="Guy L."/>
            <person name="Ettema T.J."/>
        </authorList>
    </citation>
    <scope>NUCLEOTIDE SEQUENCE</scope>
</reference>
<comment type="caution">
    <text evidence="1">The sequence shown here is derived from an EMBL/GenBank/DDBJ whole genome shotgun (WGS) entry which is preliminary data.</text>
</comment>
<dbReference type="AlphaFoldDB" id="A0A0F8YJW2"/>
<proteinExistence type="predicted"/>
<gene>
    <name evidence="1" type="ORF">LCGC14_3145880</name>
</gene>
<feature type="non-terminal residue" evidence="1">
    <location>
        <position position="1"/>
    </location>
</feature>
<sequence>QSAYGKNRGENFHWNVYLNIQTQGGTLVETNTMPQSNFTVIQGTLTVNEYGNSIPYTGKLEALAKESVKKPVMRALKNDAKKAFDEAAHAQFNNTLLRIVPDSAGTSTSTLAVTTDGTAVATNNIAFRKEHAKLVSDLMKERNIPPYIQDDYYAIAWPTTFRTFKNNLESIHQYTTEGFGLIMNGELGRYESTRYVEQTHVPKGGAVDSTTWNATTNTADAWDNAVSDWIFFFGEDTVGEGIVIPEEMRGKIPSDFGRSKGIAWYGLLGFGKTQTGAGQHRIVKWDSAS</sequence>
<evidence type="ECO:0000313" key="1">
    <source>
        <dbReference type="EMBL" id="KKK48361.1"/>
    </source>
</evidence>
<organism evidence="1">
    <name type="scientific">marine sediment metagenome</name>
    <dbReference type="NCBI Taxonomy" id="412755"/>
    <lineage>
        <taxon>unclassified sequences</taxon>
        <taxon>metagenomes</taxon>
        <taxon>ecological metagenomes</taxon>
    </lineage>
</organism>
<accession>A0A0F8YJW2</accession>
<protein>
    <submittedName>
        <fullName evidence="1">Uncharacterized protein</fullName>
    </submittedName>
</protein>